<accession>A0A8H1QPD4</accession>
<feature type="region of interest" description="Disordered" evidence="1">
    <location>
        <begin position="1"/>
        <end position="34"/>
    </location>
</feature>
<keyword evidence="2" id="KW-0472">Membrane</keyword>
<sequence length="220" mass="23083">MADDEQTHEHPHGPTPAGSRPPVAYPDGRRETRRRRLAAAGWLCAVAAAFLLGAWSFSHADTGDRYGRPEPLGDAGVRHELAQARQRAGGQGTQQDTPPSPSASAPSGSPSATAPGDEPSGDAPRAGTVRTSTVRFPDGLGTAIVACRTDARTVELLSWTPAQGYSADDVEAGPARSASVELEPGDDDEDDLLVHVRCAHGKPQATVTKDTDDDEDEDDD</sequence>
<evidence type="ECO:0000256" key="2">
    <source>
        <dbReference type="SAM" id="Phobius"/>
    </source>
</evidence>
<dbReference type="Proteomes" id="UP000298111">
    <property type="component" value="Unassembled WGS sequence"/>
</dbReference>
<comment type="caution">
    <text evidence="3">The sequence shown here is derived from an EMBL/GenBank/DDBJ whole genome shotgun (WGS) entry which is preliminary data.</text>
</comment>
<feature type="compositionally biased region" description="Acidic residues" evidence="1">
    <location>
        <begin position="211"/>
        <end position="220"/>
    </location>
</feature>
<keyword evidence="2" id="KW-1133">Transmembrane helix</keyword>
<feature type="transmembrane region" description="Helical" evidence="2">
    <location>
        <begin position="37"/>
        <end position="57"/>
    </location>
</feature>
<evidence type="ECO:0000313" key="3">
    <source>
        <dbReference type="EMBL" id="TGG81637.1"/>
    </source>
</evidence>
<dbReference type="AlphaFoldDB" id="A0A8H1QPD4"/>
<protein>
    <submittedName>
        <fullName evidence="3">Uncharacterized protein</fullName>
    </submittedName>
</protein>
<name>A0A8H1QPD4_9ACTN</name>
<feature type="region of interest" description="Disordered" evidence="1">
    <location>
        <begin position="59"/>
        <end position="135"/>
    </location>
</feature>
<evidence type="ECO:0000313" key="4">
    <source>
        <dbReference type="Proteomes" id="UP000298111"/>
    </source>
</evidence>
<keyword evidence="2" id="KW-0812">Transmembrane</keyword>
<organism evidence="3 4">
    <name type="scientific">Streptomyces albus</name>
    <dbReference type="NCBI Taxonomy" id="1888"/>
    <lineage>
        <taxon>Bacteria</taxon>
        <taxon>Bacillati</taxon>
        <taxon>Actinomycetota</taxon>
        <taxon>Actinomycetes</taxon>
        <taxon>Kitasatosporales</taxon>
        <taxon>Streptomycetaceae</taxon>
        <taxon>Streptomyces</taxon>
    </lineage>
</organism>
<feature type="compositionally biased region" description="Low complexity" evidence="1">
    <location>
        <begin position="83"/>
        <end position="116"/>
    </location>
</feature>
<proteinExistence type="predicted"/>
<feature type="region of interest" description="Disordered" evidence="1">
    <location>
        <begin position="161"/>
        <end position="188"/>
    </location>
</feature>
<reference evidence="3 4" key="1">
    <citation type="submission" date="2018-10" db="EMBL/GenBank/DDBJ databases">
        <title>Isolation of pseudouridimycin from Streptomyces albus DSM 40763.</title>
        <authorList>
            <person name="Rosenqvist P."/>
            <person name="Metsae-Ketelae M."/>
            <person name="Virta P."/>
        </authorList>
    </citation>
    <scope>NUCLEOTIDE SEQUENCE [LARGE SCALE GENOMIC DNA]</scope>
    <source>
        <strain evidence="3 4">DSM 40763</strain>
    </source>
</reference>
<evidence type="ECO:0000256" key="1">
    <source>
        <dbReference type="SAM" id="MobiDB-lite"/>
    </source>
</evidence>
<feature type="compositionally biased region" description="Basic and acidic residues" evidence="1">
    <location>
        <begin position="1"/>
        <end position="12"/>
    </location>
</feature>
<gene>
    <name evidence="3" type="ORF">D8771_19805</name>
</gene>
<feature type="region of interest" description="Disordered" evidence="1">
    <location>
        <begin position="201"/>
        <end position="220"/>
    </location>
</feature>
<dbReference type="EMBL" id="RCIY01000065">
    <property type="protein sequence ID" value="TGG81637.1"/>
    <property type="molecule type" value="Genomic_DNA"/>
</dbReference>